<dbReference type="RefSeq" id="WP_222873010.1">
    <property type="nucleotide sequence ID" value="NZ_CP039704.1"/>
</dbReference>
<evidence type="ECO:0000313" key="2">
    <source>
        <dbReference type="Proteomes" id="UP000298714"/>
    </source>
</evidence>
<sequence>MSGDDSLAALTNCRDGAGRRCAYSELNITDAYFHDARVASAHARAIALGIGRQPVTGPNKKSDFPSRAYVARMRYENIDGYSFGWTDQTDFAGTVTDLSARDRPNKSGTCWILPCAMCRWRLCRRTANSRTCFR</sequence>
<proteinExistence type="predicted"/>
<gene>
    <name evidence="1" type="ORF">E6W36_13485</name>
</gene>
<name>A0A4D7CA70_9SPHN</name>
<dbReference type="AlphaFoldDB" id="A0A4D7CA70"/>
<protein>
    <submittedName>
        <fullName evidence="1">Uncharacterized protein</fullName>
    </submittedName>
</protein>
<dbReference type="EMBL" id="CP039704">
    <property type="protein sequence ID" value="QCI80147.1"/>
    <property type="molecule type" value="Genomic_DNA"/>
</dbReference>
<dbReference type="Proteomes" id="UP000298714">
    <property type="component" value="Chromosome"/>
</dbReference>
<evidence type="ECO:0000313" key="1">
    <source>
        <dbReference type="EMBL" id="QCI80147.1"/>
    </source>
</evidence>
<keyword evidence="2" id="KW-1185">Reference proteome</keyword>
<accession>A0A4D7CA70</accession>
<reference evidence="2" key="1">
    <citation type="submission" date="2019-04" db="EMBL/GenBank/DDBJ databases">
        <title>Complete genome sequence of Sphingomonas sp. W1-2-3.</title>
        <authorList>
            <person name="Im W.T."/>
        </authorList>
    </citation>
    <scope>NUCLEOTIDE SEQUENCE [LARGE SCALE GENOMIC DNA]</scope>
    <source>
        <strain evidence="2">W1-2-3</strain>
    </source>
</reference>
<organism evidence="1 2">
    <name type="scientific">Hankyongella ginsenosidimutans</name>
    <dbReference type="NCBI Taxonomy" id="1763828"/>
    <lineage>
        <taxon>Bacteria</taxon>
        <taxon>Pseudomonadati</taxon>
        <taxon>Pseudomonadota</taxon>
        <taxon>Alphaproteobacteria</taxon>
        <taxon>Sphingomonadales</taxon>
        <taxon>Sphingomonadaceae</taxon>
        <taxon>Hankyongella</taxon>
    </lineage>
</organism>
<dbReference type="KEGG" id="hgn:E6W36_13485"/>